<dbReference type="InterPro" id="IPR000182">
    <property type="entry name" value="GNAT_dom"/>
</dbReference>
<dbReference type="CDD" id="cd04301">
    <property type="entry name" value="NAT_SF"/>
    <property type="match status" value="1"/>
</dbReference>
<dbReference type="SUPFAM" id="SSF55729">
    <property type="entry name" value="Acyl-CoA N-acyltransferases (Nat)"/>
    <property type="match status" value="1"/>
</dbReference>
<keyword evidence="2" id="KW-0012">Acyltransferase</keyword>
<evidence type="ECO:0000259" key="3">
    <source>
        <dbReference type="PROSITE" id="PS51186"/>
    </source>
</evidence>
<dbReference type="InterPro" id="IPR016181">
    <property type="entry name" value="Acyl_CoA_acyltransferase"/>
</dbReference>
<protein>
    <submittedName>
        <fullName evidence="4">GNAT family N-acetyltransferase</fullName>
    </submittedName>
</protein>
<dbReference type="Proteomes" id="UP000475079">
    <property type="component" value="Unassembled WGS sequence"/>
</dbReference>
<feature type="domain" description="N-acetyltransferase" evidence="3">
    <location>
        <begin position="8"/>
        <end position="168"/>
    </location>
</feature>
<dbReference type="AlphaFoldDB" id="A0A6L5E869"/>
<gene>
    <name evidence="4" type="ORF">GBB84_12315</name>
</gene>
<keyword evidence="1 4" id="KW-0808">Transferase</keyword>
<reference evidence="4 5" key="1">
    <citation type="submission" date="2019-10" db="EMBL/GenBank/DDBJ databases">
        <title>Characterization of a new Citrobacter species.</title>
        <authorList>
            <person name="Goncalves Ribeiro T."/>
            <person name="Izdebski R."/>
            <person name="Urbanowicz P."/>
            <person name="Carmeli Y."/>
            <person name="Gniadkowski M."/>
            <person name="Peixe L."/>
        </authorList>
    </citation>
    <scope>NUCLEOTIDE SEQUENCE [LARGE SCALE GENOMIC DNA]</scope>
    <source>
        <strain evidence="4 5">NMI7905_11</strain>
    </source>
</reference>
<evidence type="ECO:0000256" key="2">
    <source>
        <dbReference type="ARBA" id="ARBA00023315"/>
    </source>
</evidence>
<evidence type="ECO:0000313" key="4">
    <source>
        <dbReference type="EMBL" id="MPQ51687.1"/>
    </source>
</evidence>
<evidence type="ECO:0000313" key="5">
    <source>
        <dbReference type="Proteomes" id="UP000475079"/>
    </source>
</evidence>
<accession>A0A6L5E869</accession>
<keyword evidence="5" id="KW-1185">Reference proteome</keyword>
<dbReference type="PROSITE" id="PS51186">
    <property type="entry name" value="GNAT"/>
    <property type="match status" value="1"/>
</dbReference>
<dbReference type="Pfam" id="PF13508">
    <property type="entry name" value="Acetyltransf_7"/>
    <property type="match status" value="1"/>
</dbReference>
<dbReference type="GO" id="GO:0016747">
    <property type="term" value="F:acyltransferase activity, transferring groups other than amino-acyl groups"/>
    <property type="evidence" value="ECO:0007669"/>
    <property type="project" value="InterPro"/>
</dbReference>
<dbReference type="InterPro" id="IPR050832">
    <property type="entry name" value="Bact_Acetyltransf"/>
</dbReference>
<name>A0A6L5E869_9ENTR</name>
<dbReference type="EMBL" id="WHIY01000007">
    <property type="protein sequence ID" value="MPQ51687.1"/>
    <property type="molecule type" value="Genomic_DNA"/>
</dbReference>
<sequence>MNIIQAKIKVRAAQDKDTNNLVDLRSMLLDGKHNTSYTSRNIHESNIWKKSYIKWINEQHGSNGNIKIFVAECEGMLAGCATGIIDNRPPAPDCINGMCGWVQSVVVLPQWRRQGVALCIMKNLLSWFEEKTVSKVVLESTYEAEGLYEKLGFTVSPENIFIYEGNRL</sequence>
<organism evidence="4 5">
    <name type="scientific">Citrobacter telavivensis</name>
    <dbReference type="NCBI Taxonomy" id="2653932"/>
    <lineage>
        <taxon>Bacteria</taxon>
        <taxon>Pseudomonadati</taxon>
        <taxon>Pseudomonadota</taxon>
        <taxon>Gammaproteobacteria</taxon>
        <taxon>Enterobacterales</taxon>
        <taxon>Enterobacteriaceae</taxon>
        <taxon>Citrobacter</taxon>
    </lineage>
</organism>
<comment type="caution">
    <text evidence="4">The sequence shown here is derived from an EMBL/GenBank/DDBJ whole genome shotgun (WGS) entry which is preliminary data.</text>
</comment>
<dbReference type="PANTHER" id="PTHR43877">
    <property type="entry name" value="AMINOALKYLPHOSPHONATE N-ACETYLTRANSFERASE-RELATED-RELATED"/>
    <property type="match status" value="1"/>
</dbReference>
<evidence type="ECO:0000256" key="1">
    <source>
        <dbReference type="ARBA" id="ARBA00022679"/>
    </source>
</evidence>
<dbReference type="Gene3D" id="3.40.630.30">
    <property type="match status" value="1"/>
</dbReference>
<proteinExistence type="predicted"/>